<organism evidence="2 5">
    <name type="scientific">Burkholderia gladioli</name>
    <name type="common">Pseudomonas marginata</name>
    <name type="synonym">Phytomonas marginata</name>
    <dbReference type="NCBI Taxonomy" id="28095"/>
    <lineage>
        <taxon>Bacteria</taxon>
        <taxon>Pseudomonadati</taxon>
        <taxon>Pseudomonadota</taxon>
        <taxon>Betaproteobacteria</taxon>
        <taxon>Burkholderiales</taxon>
        <taxon>Burkholderiaceae</taxon>
        <taxon>Burkholderia</taxon>
    </lineage>
</organism>
<dbReference type="SUPFAM" id="SSF51197">
    <property type="entry name" value="Clavaminate synthase-like"/>
    <property type="match status" value="1"/>
</dbReference>
<dbReference type="EMBL" id="PDDY01000001">
    <property type="protein sequence ID" value="PEH41447.1"/>
    <property type="molecule type" value="Genomic_DNA"/>
</dbReference>
<evidence type="ECO:0000313" key="5">
    <source>
        <dbReference type="Proteomes" id="UP000220629"/>
    </source>
</evidence>
<evidence type="ECO:0000313" key="4">
    <source>
        <dbReference type="Proteomes" id="UP000029590"/>
    </source>
</evidence>
<dbReference type="GO" id="GO:0016706">
    <property type="term" value="F:2-oxoglutarate-dependent dioxygenase activity"/>
    <property type="evidence" value="ECO:0007669"/>
    <property type="project" value="UniProtKB-ARBA"/>
</dbReference>
<sequence>MLTDDTRQAFARDGAVVVRGAFADWIDTLRDGVAQNEREPGPYFRNYSPGREQGRFFGDYANWQRIAPFRRFVEQGPAAAVARTLMGSRRARIFHEHVLVKEAGAERVTPWHHDEPYYCVSAAQSVSLWIPLDPVPRDTCVEFVAGSHRWGKLFRPRKFSGVDYDHDSAQLEPMPDIDGNRAAYTILGWDLEPGDAIAFDFHTVHGAPGNASSQRSRRVVSWRWLGDEAVYVERGGETSPPYPELAATLRHGDPLPEPLFPFVG</sequence>
<dbReference type="GO" id="GO:0005506">
    <property type="term" value="F:iron ion binding"/>
    <property type="evidence" value="ECO:0007669"/>
    <property type="project" value="UniProtKB-ARBA"/>
</dbReference>
<dbReference type="KEGG" id="bgo:BM43_7093"/>
<dbReference type="Proteomes" id="UP000220629">
    <property type="component" value="Unassembled WGS sequence"/>
</dbReference>
<dbReference type="RefSeq" id="WP_013689146.1">
    <property type="nucleotide sequence ID" value="NZ_CADEPO010000019.1"/>
</dbReference>
<reference evidence="2" key="3">
    <citation type="submission" date="2017-09" db="EMBL/GenBank/DDBJ databases">
        <title>FDA dAtabase for Regulatory Grade micrObial Sequences (FDA-ARGOS): Supporting development and validation of Infectious Disease Dx tests.</title>
        <authorList>
            <person name="Minogue T."/>
            <person name="Wolcott M."/>
            <person name="Wasieloski L."/>
            <person name="Aguilar W."/>
            <person name="Moore D."/>
            <person name="Tallon L.J."/>
            <person name="Sadzewicz L."/>
            <person name="Ott S."/>
            <person name="Zhao X."/>
            <person name="Nagaraj S."/>
            <person name="Vavikolanu K."/>
            <person name="Aluvathingal J."/>
            <person name="Nadendla S."/>
            <person name="Sichtig H."/>
        </authorList>
    </citation>
    <scope>NUCLEOTIDE SEQUENCE</scope>
    <source>
        <strain evidence="2">FDAARGOS_390</strain>
    </source>
</reference>
<keyword evidence="2" id="KW-0560">Oxidoreductase</keyword>
<keyword evidence="2" id="KW-0223">Dioxygenase</keyword>
<dbReference type="AlphaFoldDB" id="A0A095FCP9"/>
<dbReference type="EMBL" id="JPGG01000016">
    <property type="protein sequence ID" value="KGC14765.1"/>
    <property type="molecule type" value="Genomic_DNA"/>
</dbReference>
<dbReference type="OMA" id="YCNWQRI"/>
<evidence type="ECO:0000313" key="2">
    <source>
        <dbReference type="EMBL" id="PEH41447.1"/>
    </source>
</evidence>
<dbReference type="InterPro" id="IPR008775">
    <property type="entry name" value="Phytyl_CoA_dOase-like"/>
</dbReference>
<reference evidence="5" key="2">
    <citation type="submission" date="2017-09" db="EMBL/GenBank/DDBJ databases">
        <title>FDA dAtabase for Regulatory Grade micrObial Sequences (FDA-ARGOS): Supporting development and validation of Infectious Disease Dx tests.</title>
        <authorList>
            <person name="Minogue T."/>
            <person name="Wolcott M."/>
            <person name="Wasieloski L."/>
            <person name="Aguilar W."/>
            <person name="Moore D."/>
            <person name="Tallon L."/>
            <person name="Sadzewicz L."/>
            <person name="Ott S."/>
            <person name="Zhao X."/>
            <person name="Nagaraj S."/>
            <person name="Vavikolanu K."/>
            <person name="Aluvathingal J."/>
            <person name="Nadendla S."/>
            <person name="Sichtig H."/>
        </authorList>
    </citation>
    <scope>NUCLEOTIDE SEQUENCE [LARGE SCALE GENOMIC DNA]</scope>
    <source>
        <strain evidence="5">FDAARGOS_390</strain>
    </source>
</reference>
<protein>
    <submittedName>
        <fullName evidence="1 2">Phytanoyl-CoA dioxygenase</fullName>
    </submittedName>
</protein>
<dbReference type="Proteomes" id="UP001059745">
    <property type="component" value="Chromosome 2"/>
</dbReference>
<dbReference type="EMBL" id="CP104215">
    <property type="protein sequence ID" value="UWX75060.1"/>
    <property type="molecule type" value="Genomic_DNA"/>
</dbReference>
<evidence type="ECO:0000313" key="3">
    <source>
        <dbReference type="EMBL" id="UWX75060.1"/>
    </source>
</evidence>
<reference evidence="1 4" key="1">
    <citation type="submission" date="2014-04" db="EMBL/GenBank/DDBJ databases">
        <authorList>
            <person name="Bishop-Lilly K.A."/>
            <person name="Broomall S.M."/>
            <person name="Chain P.S."/>
            <person name="Chertkov O."/>
            <person name="Coyne S.R."/>
            <person name="Daligault H.E."/>
            <person name="Davenport K.W."/>
            <person name="Erkkila T."/>
            <person name="Frey K.G."/>
            <person name="Gibbons H.S."/>
            <person name="Gu W."/>
            <person name="Jaissle J."/>
            <person name="Johnson S.L."/>
            <person name="Koroleva G.I."/>
            <person name="Ladner J.T."/>
            <person name="Lo C.-C."/>
            <person name="Minogue T.D."/>
            <person name="Munk C."/>
            <person name="Palacios G.F."/>
            <person name="Redden C.L."/>
            <person name="Rosenzweig C.N."/>
            <person name="Scholz M.B."/>
            <person name="Teshima H."/>
            <person name="Xu Y."/>
        </authorList>
    </citation>
    <scope>NUCLEOTIDE SEQUENCE [LARGE SCALE GENOMIC DNA]</scope>
    <source>
        <strain evidence="4">gladioli</strain>
        <strain evidence="1">Gladioli</strain>
    </source>
</reference>
<name>A0A095FCP9_BURGA</name>
<reference evidence="3" key="4">
    <citation type="submission" date="2022-09" db="EMBL/GenBank/DDBJ databases">
        <title>Genomic of Burkholderia gladioli.</title>
        <authorList>
            <person name="Wu H."/>
        </authorList>
    </citation>
    <scope>NUCLEOTIDE SEQUENCE</scope>
    <source>
        <strain evidence="3">ZN-S4</strain>
    </source>
</reference>
<dbReference type="OrthoDB" id="9814777at2"/>
<accession>A0A095FCP9</accession>
<dbReference type="PANTHER" id="PTHR20883">
    <property type="entry name" value="PHYTANOYL-COA DIOXYGENASE DOMAIN CONTAINING 1"/>
    <property type="match status" value="1"/>
</dbReference>
<dbReference type="Pfam" id="PF05721">
    <property type="entry name" value="PhyH"/>
    <property type="match status" value="1"/>
</dbReference>
<accession>A0A0D5DHY0</accession>
<proteinExistence type="predicted"/>
<dbReference type="Gene3D" id="2.60.120.620">
    <property type="entry name" value="q2cbj1_9rhob like domain"/>
    <property type="match status" value="1"/>
</dbReference>
<evidence type="ECO:0000313" key="1">
    <source>
        <dbReference type="EMBL" id="KGC14765.1"/>
    </source>
</evidence>
<gene>
    <name evidence="2" type="ORF">CRM94_04310</name>
    <name evidence="1" type="ORF">DM48_673</name>
    <name evidence="3" type="ORF">NYZ96_26525</name>
</gene>
<dbReference type="Proteomes" id="UP000029590">
    <property type="component" value="Unassembled WGS sequence"/>
</dbReference>
<dbReference type="PANTHER" id="PTHR20883:SF49">
    <property type="entry name" value="PHYTANOYL-COA DIOXYGENASE"/>
    <property type="match status" value="1"/>
</dbReference>